<dbReference type="PRINTS" id="PR00834">
    <property type="entry name" value="PROTEASES2C"/>
</dbReference>
<dbReference type="Gene3D" id="2.40.10.10">
    <property type="entry name" value="Trypsin-like serine proteases"/>
    <property type="match status" value="2"/>
</dbReference>
<dbReference type="Gene3D" id="2.30.42.10">
    <property type="match status" value="1"/>
</dbReference>
<dbReference type="InterPro" id="IPR001478">
    <property type="entry name" value="PDZ"/>
</dbReference>
<dbReference type="PANTHER" id="PTHR43343:SF3">
    <property type="entry name" value="PROTEASE DO-LIKE 8, CHLOROPLASTIC"/>
    <property type="match status" value="1"/>
</dbReference>
<evidence type="ECO:0000256" key="4">
    <source>
        <dbReference type="SAM" id="SignalP"/>
    </source>
</evidence>
<dbReference type="Proteomes" id="UP001465153">
    <property type="component" value="Unassembled WGS sequence"/>
</dbReference>
<evidence type="ECO:0000256" key="1">
    <source>
        <dbReference type="ARBA" id="ARBA00010541"/>
    </source>
</evidence>
<keyword evidence="2" id="KW-0645">Protease</keyword>
<feature type="chain" id="PRO_5045754431" evidence="4">
    <location>
        <begin position="34"/>
        <end position="355"/>
    </location>
</feature>
<comment type="caution">
    <text evidence="6">The sequence shown here is derived from an EMBL/GenBank/DDBJ whole genome shotgun (WGS) entry which is preliminary data.</text>
</comment>
<dbReference type="InterPro" id="IPR036034">
    <property type="entry name" value="PDZ_sf"/>
</dbReference>
<dbReference type="RefSeq" id="WP_353301287.1">
    <property type="nucleotide sequence ID" value="NZ_BAABWN010000001.1"/>
</dbReference>
<name>A0ABQ0A3U6_9GAMM</name>
<dbReference type="SUPFAM" id="SSF50494">
    <property type="entry name" value="Trypsin-like serine proteases"/>
    <property type="match status" value="1"/>
</dbReference>
<comment type="similarity">
    <text evidence="1">Belongs to the peptidase S1C family.</text>
</comment>
<dbReference type="SMART" id="SM00228">
    <property type="entry name" value="PDZ"/>
    <property type="match status" value="1"/>
</dbReference>
<feature type="signal peptide" evidence="4">
    <location>
        <begin position="1"/>
        <end position="33"/>
    </location>
</feature>
<organism evidence="6 7">
    <name type="scientific">Sessilibacter corallicola</name>
    <dbReference type="NCBI Taxonomy" id="2904075"/>
    <lineage>
        <taxon>Bacteria</taxon>
        <taxon>Pseudomonadati</taxon>
        <taxon>Pseudomonadota</taxon>
        <taxon>Gammaproteobacteria</taxon>
        <taxon>Cellvibrionales</taxon>
        <taxon>Cellvibrionaceae</taxon>
        <taxon>Sessilibacter</taxon>
    </lineage>
</organism>
<dbReference type="Pfam" id="PF13180">
    <property type="entry name" value="PDZ_2"/>
    <property type="match status" value="1"/>
</dbReference>
<feature type="domain" description="PDZ" evidence="5">
    <location>
        <begin position="254"/>
        <end position="342"/>
    </location>
</feature>
<protein>
    <submittedName>
        <fullName evidence="6">Trypsin-like peptidase domain-containing protein</fullName>
    </submittedName>
</protein>
<dbReference type="InterPro" id="IPR051201">
    <property type="entry name" value="Chloro_Bact_Ser_Proteases"/>
</dbReference>
<reference evidence="6 7" key="1">
    <citation type="submission" date="2024-04" db="EMBL/GenBank/DDBJ databases">
        <title>Draft genome sequence of Sessilibacter corallicola NBRC 116591.</title>
        <authorList>
            <person name="Miyakawa T."/>
            <person name="Kusuya Y."/>
            <person name="Miura T."/>
        </authorList>
    </citation>
    <scope>NUCLEOTIDE SEQUENCE [LARGE SCALE GENOMIC DNA]</scope>
    <source>
        <strain evidence="6 7">KU-00831-HH</strain>
    </source>
</reference>
<dbReference type="InterPro" id="IPR009003">
    <property type="entry name" value="Peptidase_S1_PA"/>
</dbReference>
<dbReference type="SUPFAM" id="SSF50156">
    <property type="entry name" value="PDZ domain-like"/>
    <property type="match status" value="1"/>
</dbReference>
<gene>
    <name evidence="6" type="ORF">NBRC116591_01260</name>
</gene>
<dbReference type="PANTHER" id="PTHR43343">
    <property type="entry name" value="PEPTIDASE S12"/>
    <property type="match status" value="1"/>
</dbReference>
<evidence type="ECO:0000256" key="3">
    <source>
        <dbReference type="ARBA" id="ARBA00022801"/>
    </source>
</evidence>
<dbReference type="InterPro" id="IPR001940">
    <property type="entry name" value="Peptidase_S1C"/>
</dbReference>
<evidence type="ECO:0000313" key="7">
    <source>
        <dbReference type="Proteomes" id="UP001465153"/>
    </source>
</evidence>
<dbReference type="Pfam" id="PF13365">
    <property type="entry name" value="Trypsin_2"/>
    <property type="match status" value="1"/>
</dbReference>
<sequence length="355" mass="38072">MSHGFNYSRSKFAGVTDKLLFILLFAVSSLTHALTEDEKNNIQVFKESSQSVVFVTNNTLVRDPYSFNVSKRPQGTGTGFVWDKQGHIVTNFHVIDGAREITITLSDQSSWNAAVVGLAPEKDIAVLKIEAPSKLLKPLPIGDSEALQVGRKVLAIGNPFGLDTTLTVGVVSALGREIQAPNQRTIQNVIQTDAAINPGNSGGPLLNSDGELIGVNAAIYSPNGASIGIGFAIPVNSVKKIVPELIQYGHLVRPVIGVELAPISWARNNNLPGVPVLRVTRNGPADRAGIEGITRNRWGATILGDVIAKIDNKSVNSIDELLGVLESYKPGDRVAITIIRQNREKTLRLTLAAPN</sequence>
<evidence type="ECO:0000313" key="6">
    <source>
        <dbReference type="EMBL" id="GAA6166316.1"/>
    </source>
</evidence>
<accession>A0ABQ0A3U6</accession>
<dbReference type="EMBL" id="BAABWN010000001">
    <property type="protein sequence ID" value="GAA6166316.1"/>
    <property type="molecule type" value="Genomic_DNA"/>
</dbReference>
<keyword evidence="4" id="KW-0732">Signal</keyword>
<evidence type="ECO:0000256" key="2">
    <source>
        <dbReference type="ARBA" id="ARBA00022670"/>
    </source>
</evidence>
<keyword evidence="3" id="KW-0378">Hydrolase</keyword>
<evidence type="ECO:0000259" key="5">
    <source>
        <dbReference type="SMART" id="SM00228"/>
    </source>
</evidence>
<proteinExistence type="inferred from homology"/>
<keyword evidence="7" id="KW-1185">Reference proteome</keyword>
<dbReference type="InterPro" id="IPR043504">
    <property type="entry name" value="Peptidase_S1_PA_chymotrypsin"/>
</dbReference>